<keyword evidence="2" id="KW-1185">Reference proteome</keyword>
<dbReference type="EMBL" id="CAJVQC010159572">
    <property type="protein sequence ID" value="CAG8848168.1"/>
    <property type="molecule type" value="Genomic_DNA"/>
</dbReference>
<comment type="caution">
    <text evidence="1">The sequence shown here is derived from an EMBL/GenBank/DDBJ whole genome shotgun (WGS) entry which is preliminary data.</text>
</comment>
<feature type="non-terminal residue" evidence="1">
    <location>
        <position position="62"/>
    </location>
</feature>
<evidence type="ECO:0000313" key="2">
    <source>
        <dbReference type="Proteomes" id="UP000789920"/>
    </source>
</evidence>
<sequence length="62" mass="7139">KFESLPEPSCKVTLYIKFAKTKFKPDVVLGKEEIVEDLLKVLRDDDSDEFDYSDSNVRLDIG</sequence>
<dbReference type="Proteomes" id="UP000789920">
    <property type="component" value="Unassembled WGS sequence"/>
</dbReference>
<accession>A0ACA9SV09</accession>
<name>A0ACA9SV09_9GLOM</name>
<organism evidence="1 2">
    <name type="scientific">Racocetra persica</name>
    <dbReference type="NCBI Taxonomy" id="160502"/>
    <lineage>
        <taxon>Eukaryota</taxon>
        <taxon>Fungi</taxon>
        <taxon>Fungi incertae sedis</taxon>
        <taxon>Mucoromycota</taxon>
        <taxon>Glomeromycotina</taxon>
        <taxon>Glomeromycetes</taxon>
        <taxon>Diversisporales</taxon>
        <taxon>Gigasporaceae</taxon>
        <taxon>Racocetra</taxon>
    </lineage>
</organism>
<gene>
    <name evidence="1" type="ORF">RPERSI_LOCUS34984</name>
</gene>
<feature type="non-terminal residue" evidence="1">
    <location>
        <position position="1"/>
    </location>
</feature>
<reference evidence="1" key="1">
    <citation type="submission" date="2021-06" db="EMBL/GenBank/DDBJ databases">
        <authorList>
            <person name="Kallberg Y."/>
            <person name="Tangrot J."/>
            <person name="Rosling A."/>
        </authorList>
    </citation>
    <scope>NUCLEOTIDE SEQUENCE</scope>
    <source>
        <strain evidence="1">MA461A</strain>
    </source>
</reference>
<protein>
    <submittedName>
        <fullName evidence="1">18939_t:CDS:1</fullName>
    </submittedName>
</protein>
<evidence type="ECO:0000313" key="1">
    <source>
        <dbReference type="EMBL" id="CAG8848168.1"/>
    </source>
</evidence>
<proteinExistence type="predicted"/>